<organism evidence="1 2">
    <name type="scientific">Colletotrichum scovillei</name>
    <dbReference type="NCBI Taxonomy" id="1209932"/>
    <lineage>
        <taxon>Eukaryota</taxon>
        <taxon>Fungi</taxon>
        <taxon>Dikarya</taxon>
        <taxon>Ascomycota</taxon>
        <taxon>Pezizomycotina</taxon>
        <taxon>Sordariomycetes</taxon>
        <taxon>Hypocreomycetidae</taxon>
        <taxon>Glomerellales</taxon>
        <taxon>Glomerellaceae</taxon>
        <taxon>Colletotrichum</taxon>
        <taxon>Colletotrichum acutatum species complex</taxon>
    </lineage>
</organism>
<sequence>GGADDDAAAEVLVRGGAHLLGANNGLAVGNDGGAGLDVAAGEALLEIRETALKVQLAGGKEDVLAAAELLVLCAGVGLDEEAEAVDHLVEVAAHEHVERRDGDLLRRGLSIGVGGRPFGRDDPEAVADGEGA</sequence>
<protein>
    <submittedName>
        <fullName evidence="1">Elongation factor Tu GTP binding domain-containing protein</fullName>
    </submittedName>
</protein>
<reference evidence="1" key="1">
    <citation type="submission" date="2021-05" db="EMBL/GenBank/DDBJ databases">
        <title>Comparative genomics of three Colletotrichum scovillei strains and genetic complementation revealed genes involved fungal growth and virulence on chili pepper.</title>
        <authorList>
            <person name="Hsieh D.-K."/>
            <person name="Chuang S.-C."/>
            <person name="Chen C.-Y."/>
            <person name="Chao Y.-T."/>
            <person name="Lu M.-Y.J."/>
            <person name="Lee M.-H."/>
            <person name="Shih M.-C."/>
        </authorList>
    </citation>
    <scope>NUCLEOTIDE SEQUENCE</scope>
    <source>
        <strain evidence="1">Coll-153</strain>
    </source>
</reference>
<keyword evidence="2" id="KW-1185">Reference proteome</keyword>
<dbReference type="AlphaFoldDB" id="A0A9P7UGU9"/>
<feature type="non-terminal residue" evidence="1">
    <location>
        <position position="1"/>
    </location>
</feature>
<keyword evidence="1" id="KW-0648">Protein biosynthesis</keyword>
<accession>A0A9P7UGU9</accession>
<gene>
    <name evidence="1" type="ORF">JMJ77_002720</name>
</gene>
<dbReference type="Proteomes" id="UP000699042">
    <property type="component" value="Unassembled WGS sequence"/>
</dbReference>
<evidence type="ECO:0000313" key="2">
    <source>
        <dbReference type="Proteomes" id="UP000699042"/>
    </source>
</evidence>
<evidence type="ECO:0000313" key="1">
    <source>
        <dbReference type="EMBL" id="KAG7052112.1"/>
    </source>
</evidence>
<keyword evidence="1" id="KW-0251">Elongation factor</keyword>
<dbReference type="EMBL" id="JAESDN010000004">
    <property type="protein sequence ID" value="KAG7052112.1"/>
    <property type="molecule type" value="Genomic_DNA"/>
</dbReference>
<name>A0A9P7UGU9_9PEZI</name>
<comment type="caution">
    <text evidence="1">The sequence shown here is derived from an EMBL/GenBank/DDBJ whole genome shotgun (WGS) entry which is preliminary data.</text>
</comment>
<proteinExistence type="predicted"/>
<dbReference type="GO" id="GO:0003746">
    <property type="term" value="F:translation elongation factor activity"/>
    <property type="evidence" value="ECO:0007669"/>
    <property type="project" value="UniProtKB-KW"/>
</dbReference>